<dbReference type="InterPro" id="IPR016162">
    <property type="entry name" value="Ald_DH_N"/>
</dbReference>
<dbReference type="InterPro" id="IPR016161">
    <property type="entry name" value="Ald_DH/histidinol_DH"/>
</dbReference>
<proteinExistence type="predicted"/>
<dbReference type="EMBL" id="KQ976432">
    <property type="protein sequence ID" value="KYM87456.1"/>
    <property type="molecule type" value="Genomic_DNA"/>
</dbReference>
<evidence type="ECO:0000313" key="2">
    <source>
        <dbReference type="EMBL" id="KYM87456.1"/>
    </source>
</evidence>
<dbReference type="AlphaFoldDB" id="A0A195BP86"/>
<sequence length="490" mass="56657">MLCKCNEIFSLAKEMKFTDVNNFSERFLKAAFVMEKNLSLFQSVCKHVDIITTIIEYLNNIGMQLMFDNKYEEYKKDDVILLVIFTVSEIYKGLDNTMDVFLENAILRHSVLETRYKYLRNEVISYTNEIILLADADLYAVINYFRIELPLHLNKIWIQEPIKEKFLWLMEEYFGMSNLRSDINTFRTKNELFTAGIPNKMKIVSIWTEDIVFAKNLATSLNRDVLFINTYMDFHCGVVLLPYTKIFDKTLHKWCKSNLDDCIKKSNMQKNNNIVYNLFYDGMWQQPVESTYWVHNDSQWANATSEDVNRCINSAEKGFKIWSTKPITFRVQVLSKFASILRCNGKSVLADIIATDIKFSYIYQNSLSCSQSGGLEVTKIRNPKGVIILKAKDETVLFRQLTQILTIGNSVIVICDTNSCSLAPYCNMLSASAMPSGVINLLSNEDLNKLELALCGTNYESYAEQFFSENNMEKIYINLTIPKQIILPLK</sequence>
<gene>
    <name evidence="2" type="ORF">ALC53_03355</name>
</gene>
<keyword evidence="3" id="KW-1185">Reference proteome</keyword>
<reference evidence="2 3" key="1">
    <citation type="submission" date="2015-09" db="EMBL/GenBank/DDBJ databases">
        <title>Atta colombica WGS genome.</title>
        <authorList>
            <person name="Nygaard S."/>
            <person name="Hu H."/>
            <person name="Boomsma J."/>
            <person name="Zhang G."/>
        </authorList>
    </citation>
    <scope>NUCLEOTIDE SEQUENCE [LARGE SCALE GENOMIC DNA]</scope>
    <source>
        <strain evidence="2">Treedump-2</strain>
        <tissue evidence="2">Whole body</tissue>
    </source>
</reference>
<protein>
    <recommendedName>
        <fullName evidence="1">Aldehyde dehydrogenase domain-containing protein</fullName>
    </recommendedName>
</protein>
<dbReference type="Proteomes" id="UP000078540">
    <property type="component" value="Unassembled WGS sequence"/>
</dbReference>
<dbReference type="Gene3D" id="3.40.605.10">
    <property type="entry name" value="Aldehyde Dehydrogenase, Chain A, domain 1"/>
    <property type="match status" value="1"/>
</dbReference>
<dbReference type="InterPro" id="IPR015590">
    <property type="entry name" value="Aldehyde_DH_dom"/>
</dbReference>
<organism evidence="2 3">
    <name type="scientific">Atta colombica</name>
    <dbReference type="NCBI Taxonomy" id="520822"/>
    <lineage>
        <taxon>Eukaryota</taxon>
        <taxon>Metazoa</taxon>
        <taxon>Ecdysozoa</taxon>
        <taxon>Arthropoda</taxon>
        <taxon>Hexapoda</taxon>
        <taxon>Insecta</taxon>
        <taxon>Pterygota</taxon>
        <taxon>Neoptera</taxon>
        <taxon>Endopterygota</taxon>
        <taxon>Hymenoptera</taxon>
        <taxon>Apocrita</taxon>
        <taxon>Aculeata</taxon>
        <taxon>Formicoidea</taxon>
        <taxon>Formicidae</taxon>
        <taxon>Myrmicinae</taxon>
        <taxon>Atta</taxon>
    </lineage>
</organism>
<name>A0A195BP86_9HYME</name>
<dbReference type="SUPFAM" id="SSF53720">
    <property type="entry name" value="ALDH-like"/>
    <property type="match status" value="1"/>
</dbReference>
<evidence type="ECO:0000313" key="3">
    <source>
        <dbReference type="Proteomes" id="UP000078540"/>
    </source>
</evidence>
<accession>A0A195BP86</accession>
<evidence type="ECO:0000259" key="1">
    <source>
        <dbReference type="Pfam" id="PF00171"/>
    </source>
</evidence>
<dbReference type="GO" id="GO:0016491">
    <property type="term" value="F:oxidoreductase activity"/>
    <property type="evidence" value="ECO:0007669"/>
    <property type="project" value="InterPro"/>
</dbReference>
<dbReference type="Pfam" id="PF00171">
    <property type="entry name" value="Aldedh"/>
    <property type="match status" value="1"/>
</dbReference>
<feature type="domain" description="Aldehyde dehydrogenase" evidence="1">
    <location>
        <begin position="299"/>
        <end position="356"/>
    </location>
</feature>